<name>A0A1H3CVV8_9RHOB</name>
<protein>
    <submittedName>
        <fullName evidence="4">Putative peptidoglycan binding domain-containing protein</fullName>
    </submittedName>
</protein>
<dbReference type="InterPro" id="IPR036365">
    <property type="entry name" value="PGBD-like_sf"/>
</dbReference>
<dbReference type="Pfam" id="PF01471">
    <property type="entry name" value="PG_binding_1"/>
    <property type="match status" value="1"/>
</dbReference>
<evidence type="ECO:0000256" key="1">
    <source>
        <dbReference type="SAM" id="MobiDB-lite"/>
    </source>
</evidence>
<dbReference type="InterPro" id="IPR024408">
    <property type="entry name" value="Muramidase"/>
</dbReference>
<organism evidence="4 5">
    <name type="scientific">Albimonas donghaensis</name>
    <dbReference type="NCBI Taxonomy" id="356660"/>
    <lineage>
        <taxon>Bacteria</taxon>
        <taxon>Pseudomonadati</taxon>
        <taxon>Pseudomonadota</taxon>
        <taxon>Alphaproteobacteria</taxon>
        <taxon>Rhodobacterales</taxon>
        <taxon>Paracoccaceae</taxon>
        <taxon>Albimonas</taxon>
    </lineage>
</organism>
<keyword evidence="5" id="KW-1185">Reference proteome</keyword>
<reference evidence="4 5" key="1">
    <citation type="submission" date="2016-10" db="EMBL/GenBank/DDBJ databases">
        <authorList>
            <person name="de Groot N.N."/>
        </authorList>
    </citation>
    <scope>NUCLEOTIDE SEQUENCE [LARGE SCALE GENOMIC DNA]</scope>
    <source>
        <strain evidence="4 5">DSM 17890</strain>
    </source>
</reference>
<gene>
    <name evidence="4" type="ORF">SAMN05444336_10712</name>
</gene>
<dbReference type="RefSeq" id="WP_092683756.1">
    <property type="nucleotide sequence ID" value="NZ_FNMZ01000007.1"/>
</dbReference>
<dbReference type="InterPro" id="IPR036366">
    <property type="entry name" value="PGBDSf"/>
</dbReference>
<feature type="compositionally biased region" description="Low complexity" evidence="1">
    <location>
        <begin position="45"/>
        <end position="54"/>
    </location>
</feature>
<dbReference type="Gene3D" id="1.10.101.10">
    <property type="entry name" value="PGBD-like superfamily/PGBD"/>
    <property type="match status" value="1"/>
</dbReference>
<dbReference type="Pfam" id="PF11860">
    <property type="entry name" value="Muramidase"/>
    <property type="match status" value="1"/>
</dbReference>
<feature type="region of interest" description="Disordered" evidence="1">
    <location>
        <begin position="1"/>
        <end position="58"/>
    </location>
</feature>
<dbReference type="OrthoDB" id="1523598at2"/>
<dbReference type="AlphaFoldDB" id="A0A1H3CVV8"/>
<dbReference type="InterPro" id="IPR002477">
    <property type="entry name" value="Peptidoglycan-bd-like"/>
</dbReference>
<dbReference type="SUPFAM" id="SSF47090">
    <property type="entry name" value="PGBD-like"/>
    <property type="match status" value="1"/>
</dbReference>
<feature type="compositionally biased region" description="Low complexity" evidence="1">
    <location>
        <begin position="24"/>
        <end position="38"/>
    </location>
</feature>
<dbReference type="EMBL" id="FNMZ01000007">
    <property type="protein sequence ID" value="SDX58257.1"/>
    <property type="molecule type" value="Genomic_DNA"/>
</dbReference>
<evidence type="ECO:0000259" key="3">
    <source>
        <dbReference type="Pfam" id="PF11860"/>
    </source>
</evidence>
<feature type="domain" description="N-acetylmuramidase" evidence="3">
    <location>
        <begin position="88"/>
        <end position="251"/>
    </location>
</feature>
<dbReference type="STRING" id="356660.SAMN05444336_10712"/>
<feature type="domain" description="Peptidoglycan binding-like" evidence="2">
    <location>
        <begin position="267"/>
        <end position="318"/>
    </location>
</feature>
<sequence length="338" mass="34315">MPEFAAPLRATPPPPRPAAPAPAPDAATLSRAGAAAAPGDGGADGAPSAPGGAAEAWPRRAPEGFRGAARVIGSEAPWLAAAAELGCELAAIKAVARVESRGAPFLPSGRPPILFERHIFHRLTGGRFDAAAPEVSDASPGGYGAGGEAQYARLEAAARLDRAAALGAASWGRFQIMGMNAGLCGWPDVESFVADQCDDEAAQLDAFAGFVRGARLDGRLRARDWAAFARGYNGPGYARNRYAEKLAAAWAEEAAGEAGDGAFRVTSVAALQRALTHLGAGPGAIDGRMGPRTRAAILRFERQCRLPETGAAGPALMGAAQAVYYALGGPARPGAGGG</sequence>
<dbReference type="Proteomes" id="UP000199118">
    <property type="component" value="Unassembled WGS sequence"/>
</dbReference>
<proteinExistence type="predicted"/>
<evidence type="ECO:0000259" key="2">
    <source>
        <dbReference type="Pfam" id="PF01471"/>
    </source>
</evidence>
<evidence type="ECO:0000313" key="4">
    <source>
        <dbReference type="EMBL" id="SDX58257.1"/>
    </source>
</evidence>
<accession>A0A1H3CVV8</accession>
<evidence type="ECO:0000313" key="5">
    <source>
        <dbReference type="Proteomes" id="UP000199118"/>
    </source>
</evidence>
<feature type="compositionally biased region" description="Pro residues" evidence="1">
    <location>
        <begin position="10"/>
        <end position="23"/>
    </location>
</feature>